<keyword evidence="4" id="KW-1185">Reference proteome</keyword>
<keyword evidence="3" id="KW-0808">Transferase</keyword>
<evidence type="ECO:0000313" key="4">
    <source>
        <dbReference type="Proteomes" id="UP000253759"/>
    </source>
</evidence>
<evidence type="ECO:0000313" key="3">
    <source>
        <dbReference type="EMBL" id="RDE08060.1"/>
    </source>
</evidence>
<dbReference type="SUPFAM" id="SSF53756">
    <property type="entry name" value="UDP-Glycosyltransferase/glycogen phosphorylase"/>
    <property type="match status" value="1"/>
</dbReference>
<dbReference type="EMBL" id="QQNH01000024">
    <property type="protein sequence ID" value="RDE08060.1"/>
    <property type="molecule type" value="Genomic_DNA"/>
</dbReference>
<dbReference type="AlphaFoldDB" id="A0A369W402"/>
<reference evidence="4" key="1">
    <citation type="submission" date="2018-07" db="EMBL/GenBank/DDBJ databases">
        <authorList>
            <person name="Liu B.-T."/>
            <person name="Du Z."/>
        </authorList>
    </citation>
    <scope>NUCLEOTIDE SEQUENCE [LARGE SCALE GENOMIC DNA]</scope>
    <source>
        <strain evidence="4">XYN52</strain>
    </source>
</reference>
<proteinExistence type="predicted"/>
<comment type="caution">
    <text evidence="3">The sequence shown here is derived from an EMBL/GenBank/DDBJ whole genome shotgun (WGS) entry which is preliminary data.</text>
</comment>
<dbReference type="PANTHER" id="PTHR12526:SF630">
    <property type="entry name" value="GLYCOSYLTRANSFERASE"/>
    <property type="match status" value="1"/>
</dbReference>
<dbReference type="Pfam" id="PF13439">
    <property type="entry name" value="Glyco_transf_4"/>
    <property type="match status" value="1"/>
</dbReference>
<organism evidence="3 4">
    <name type="scientific">Pelagibacterium lacus</name>
    <dbReference type="NCBI Taxonomy" id="2282655"/>
    <lineage>
        <taxon>Bacteria</taxon>
        <taxon>Pseudomonadati</taxon>
        <taxon>Pseudomonadota</taxon>
        <taxon>Alphaproteobacteria</taxon>
        <taxon>Hyphomicrobiales</taxon>
        <taxon>Devosiaceae</taxon>
        <taxon>Pelagibacterium</taxon>
    </lineage>
</organism>
<feature type="domain" description="Glycosyl transferase family 1" evidence="1">
    <location>
        <begin position="251"/>
        <end position="414"/>
    </location>
</feature>
<name>A0A369W402_9HYPH</name>
<dbReference type="Gene3D" id="3.40.50.2000">
    <property type="entry name" value="Glycogen Phosphorylase B"/>
    <property type="match status" value="2"/>
</dbReference>
<dbReference type="InterPro" id="IPR028098">
    <property type="entry name" value="Glyco_trans_4-like_N"/>
</dbReference>
<dbReference type="GO" id="GO:0016757">
    <property type="term" value="F:glycosyltransferase activity"/>
    <property type="evidence" value="ECO:0007669"/>
    <property type="project" value="InterPro"/>
</dbReference>
<dbReference type="Proteomes" id="UP000253759">
    <property type="component" value="Unassembled WGS sequence"/>
</dbReference>
<dbReference type="Pfam" id="PF00534">
    <property type="entry name" value="Glycos_transf_1"/>
    <property type="match status" value="1"/>
</dbReference>
<protein>
    <submittedName>
        <fullName evidence="3">Glycosyltransferase family 4 protein</fullName>
    </submittedName>
</protein>
<sequence>MPPTRPGWINDKMTTTLALRTRLDAKTPPRSAARPKAAPRKPHVALVIRLLHERSGGAERLYCELANMLHEDGHEVSCVYFDDTRGAPFFALRPGITRVNLAAPARPLSGRAHAAKRKLYNLATRALTFPPLRRLAWSSVHGRFRKQLHSYFKSARPDVAISFMPPANTPSLLAARGTGVKVIPTNHNVPEEDYLSPQRWDPNPLDRKLRLSSLSNAAAIHVLFPGFAKWFPRHLQSKIIVVPNYVSPEILAAAPRRQREKIVLAVGRIAAPKNYLCLVEAWALLADRHPDWQVHIYGVGPQTRLIREAIAEKGLAERVLLKGHSKDLQEVYARSAILCHPALFEGFGLSVAEALSLETPVVAFSDCAGVNEFVSDEKNGLLVAREGGAKALADGMERLITDDDLRLRLGRNGPDSVAHFTQERYRRTWLDAIAEVTAR</sequence>
<evidence type="ECO:0000259" key="2">
    <source>
        <dbReference type="Pfam" id="PF13439"/>
    </source>
</evidence>
<dbReference type="InterPro" id="IPR001296">
    <property type="entry name" value="Glyco_trans_1"/>
</dbReference>
<accession>A0A369W402</accession>
<evidence type="ECO:0000259" key="1">
    <source>
        <dbReference type="Pfam" id="PF00534"/>
    </source>
</evidence>
<feature type="domain" description="Glycosyltransferase subfamily 4-like N-terminal" evidence="2">
    <location>
        <begin position="56"/>
        <end position="249"/>
    </location>
</feature>
<gene>
    <name evidence="3" type="ORF">DVH29_13295</name>
</gene>
<dbReference type="PANTHER" id="PTHR12526">
    <property type="entry name" value="GLYCOSYLTRANSFERASE"/>
    <property type="match status" value="1"/>
</dbReference>